<reference evidence="4 5" key="1">
    <citation type="submission" date="2016-10" db="EMBL/GenBank/DDBJ databases">
        <authorList>
            <person name="de Groot N.N."/>
        </authorList>
    </citation>
    <scope>NUCLEOTIDE SEQUENCE [LARGE SCALE GENOMIC DNA]</scope>
    <source>
        <strain evidence="4 5">JCM 19513</strain>
    </source>
</reference>
<dbReference type="InterPro" id="IPR006385">
    <property type="entry name" value="HAD_hydro_SerB1"/>
</dbReference>
<sequence length="229" mass="25562">MPGANLAIFDLDHTLLAGDCSQLWGEHMQRLGWVEAQAFAAAHQALMADYHERGLDMQAYLALTLAPLAGRSEREVNTEVALFVQEHIVPRLYAQSWDLLDQHRRAGDELLLISASEDFLVAPIGRALGFRYIFGVPCERSDGRFTGRGAGEPTYGQGKVHCLERWLASRGQHATHSTFYSDSHNDLPLLEWVSQPVPTNPNAQLRQIAAARGWVCLQLNQPPRRRAQA</sequence>
<proteinExistence type="predicted"/>
<dbReference type="NCBIfam" id="TIGR01490">
    <property type="entry name" value="HAD-SF-IB-hyp1"/>
    <property type="match status" value="1"/>
</dbReference>
<keyword evidence="1" id="KW-0479">Metal-binding</keyword>
<dbReference type="AlphaFoldDB" id="A0A1H7NGT3"/>
<dbReference type="RefSeq" id="WP_074868094.1">
    <property type="nucleotide sequence ID" value="NZ_FOAS01000009.1"/>
</dbReference>
<dbReference type="GO" id="GO:0016787">
    <property type="term" value="F:hydrolase activity"/>
    <property type="evidence" value="ECO:0007669"/>
    <property type="project" value="UniProtKB-KW"/>
</dbReference>
<gene>
    <name evidence="4" type="ORF">SAMN05216214_109144</name>
</gene>
<dbReference type="Proteomes" id="UP000185766">
    <property type="component" value="Unassembled WGS sequence"/>
</dbReference>
<organism evidence="4 5">
    <name type="scientific">Atopomonas hussainii</name>
    <dbReference type="NCBI Taxonomy" id="1429083"/>
    <lineage>
        <taxon>Bacteria</taxon>
        <taxon>Pseudomonadati</taxon>
        <taxon>Pseudomonadota</taxon>
        <taxon>Gammaproteobacteria</taxon>
        <taxon>Pseudomonadales</taxon>
        <taxon>Pseudomonadaceae</taxon>
        <taxon>Atopomonas</taxon>
    </lineage>
</organism>
<keyword evidence="2 4" id="KW-0378">Hydrolase</keyword>
<keyword evidence="3" id="KW-0460">Magnesium</keyword>
<dbReference type="SUPFAM" id="SSF56784">
    <property type="entry name" value="HAD-like"/>
    <property type="match status" value="1"/>
</dbReference>
<dbReference type="Pfam" id="PF12710">
    <property type="entry name" value="HAD"/>
    <property type="match status" value="1"/>
</dbReference>
<evidence type="ECO:0000256" key="2">
    <source>
        <dbReference type="ARBA" id="ARBA00022801"/>
    </source>
</evidence>
<evidence type="ECO:0000313" key="5">
    <source>
        <dbReference type="Proteomes" id="UP000185766"/>
    </source>
</evidence>
<dbReference type="PANTHER" id="PTHR43344">
    <property type="entry name" value="PHOSPHOSERINE PHOSPHATASE"/>
    <property type="match status" value="1"/>
</dbReference>
<protein>
    <submittedName>
        <fullName evidence="4">HAD-superfamily subfamily IB hydrolase, TIGR01490</fullName>
    </submittedName>
</protein>
<accession>A0A1H7NGT3</accession>
<dbReference type="InterPro" id="IPR050582">
    <property type="entry name" value="HAD-like_SerB"/>
</dbReference>
<dbReference type="EMBL" id="FOAS01000009">
    <property type="protein sequence ID" value="SEL22644.1"/>
    <property type="molecule type" value="Genomic_DNA"/>
</dbReference>
<name>A0A1H7NGT3_9GAMM</name>
<dbReference type="Gene3D" id="1.20.1440.100">
    <property type="entry name" value="SG protein - dephosphorylation function"/>
    <property type="match status" value="1"/>
</dbReference>
<dbReference type="GO" id="GO:0046872">
    <property type="term" value="F:metal ion binding"/>
    <property type="evidence" value="ECO:0007669"/>
    <property type="project" value="UniProtKB-KW"/>
</dbReference>
<dbReference type="PANTHER" id="PTHR43344:SF13">
    <property type="entry name" value="PHOSPHATASE RV3661-RELATED"/>
    <property type="match status" value="1"/>
</dbReference>
<dbReference type="NCBIfam" id="TIGR01488">
    <property type="entry name" value="HAD-SF-IB"/>
    <property type="match status" value="1"/>
</dbReference>
<evidence type="ECO:0000256" key="1">
    <source>
        <dbReference type="ARBA" id="ARBA00022723"/>
    </source>
</evidence>
<dbReference type="Gene3D" id="3.40.50.1000">
    <property type="entry name" value="HAD superfamily/HAD-like"/>
    <property type="match status" value="1"/>
</dbReference>
<dbReference type="CDD" id="cd02612">
    <property type="entry name" value="HAD_PGPPase"/>
    <property type="match status" value="1"/>
</dbReference>
<evidence type="ECO:0000256" key="3">
    <source>
        <dbReference type="ARBA" id="ARBA00022842"/>
    </source>
</evidence>
<dbReference type="InterPro" id="IPR023214">
    <property type="entry name" value="HAD_sf"/>
</dbReference>
<evidence type="ECO:0000313" key="4">
    <source>
        <dbReference type="EMBL" id="SEL22644.1"/>
    </source>
</evidence>
<keyword evidence="5" id="KW-1185">Reference proteome</keyword>
<dbReference type="InterPro" id="IPR036412">
    <property type="entry name" value="HAD-like_sf"/>
</dbReference>
<dbReference type="STRING" id="1429083.GCA_001885685_03090"/>